<dbReference type="PANTHER" id="PTHR35374:SF1">
    <property type="entry name" value="PROTEIN KINASE DOMAIN-CONTAINING PROTEIN"/>
    <property type="match status" value="1"/>
</dbReference>
<feature type="non-terminal residue" evidence="1">
    <location>
        <position position="1"/>
    </location>
</feature>
<protein>
    <submittedName>
        <fullName evidence="1">Uncharacterized protein</fullName>
    </submittedName>
</protein>
<organism evidence="1">
    <name type="scientific">Clastoptera arizonana</name>
    <name type="common">Arizona spittle bug</name>
    <dbReference type="NCBI Taxonomy" id="38151"/>
    <lineage>
        <taxon>Eukaryota</taxon>
        <taxon>Metazoa</taxon>
        <taxon>Ecdysozoa</taxon>
        <taxon>Arthropoda</taxon>
        <taxon>Hexapoda</taxon>
        <taxon>Insecta</taxon>
        <taxon>Pterygota</taxon>
        <taxon>Neoptera</taxon>
        <taxon>Paraneoptera</taxon>
        <taxon>Hemiptera</taxon>
        <taxon>Auchenorrhyncha</taxon>
        <taxon>Cercopoidea</taxon>
        <taxon>Clastopteridae</taxon>
        <taxon>Clastoptera</taxon>
    </lineage>
</organism>
<reference evidence="1" key="1">
    <citation type="submission" date="2015-12" db="EMBL/GenBank/DDBJ databases">
        <title>De novo transcriptome assembly of four potential Pierce s Disease insect vectors from Arizona vineyards.</title>
        <authorList>
            <person name="Tassone E.E."/>
        </authorList>
    </citation>
    <scope>NUCLEOTIDE SEQUENCE</scope>
</reference>
<evidence type="ECO:0000313" key="1">
    <source>
        <dbReference type="EMBL" id="JAS29476.1"/>
    </source>
</evidence>
<dbReference type="AlphaFoldDB" id="A0A1B6DUW4"/>
<name>A0A1B6DUW4_9HEMI</name>
<proteinExistence type="predicted"/>
<dbReference type="PANTHER" id="PTHR35374">
    <property type="entry name" value="CYCLIN-DEPENDENT KINASE 11A-LIKE"/>
    <property type="match status" value="1"/>
</dbReference>
<accession>A0A1B6DUW4</accession>
<gene>
    <name evidence="1" type="ORF">g.45634</name>
</gene>
<sequence>QSYSTEKHIAAKRREKYRRIISKNFPRKGHGLMRVDHPVYEYYDDPNELVDRLHLLMSSKQAGNNSHDNKMESIVEELKEAGFIVYGHSENIFFLHMGYM</sequence>
<dbReference type="EMBL" id="GEDC01007822">
    <property type="protein sequence ID" value="JAS29476.1"/>
    <property type="molecule type" value="Transcribed_RNA"/>
</dbReference>